<reference evidence="2" key="1">
    <citation type="journal article" date="2015" name="Nature">
        <title>Complex archaea that bridge the gap between prokaryotes and eukaryotes.</title>
        <authorList>
            <person name="Spang A."/>
            <person name="Saw J.H."/>
            <person name="Jorgensen S.L."/>
            <person name="Zaremba-Niedzwiedzka K."/>
            <person name="Martijn J."/>
            <person name="Lind A.E."/>
            <person name="van Eijk R."/>
            <person name="Schleper C."/>
            <person name="Guy L."/>
            <person name="Ettema T.J."/>
        </authorList>
    </citation>
    <scope>NUCLEOTIDE SEQUENCE</scope>
</reference>
<comment type="caution">
    <text evidence="2">The sequence shown here is derived from an EMBL/GenBank/DDBJ whole genome shotgun (WGS) entry which is preliminary data.</text>
</comment>
<feature type="transmembrane region" description="Helical" evidence="1">
    <location>
        <begin position="7"/>
        <end position="26"/>
    </location>
</feature>
<protein>
    <submittedName>
        <fullName evidence="2">Uncharacterized protein</fullName>
    </submittedName>
</protein>
<evidence type="ECO:0000313" key="2">
    <source>
        <dbReference type="EMBL" id="KKO05334.1"/>
    </source>
</evidence>
<feature type="transmembrane region" description="Helical" evidence="1">
    <location>
        <begin position="32"/>
        <end position="50"/>
    </location>
</feature>
<keyword evidence="1" id="KW-1133">Transmembrane helix</keyword>
<dbReference type="AlphaFoldDB" id="A0A0F9YL91"/>
<gene>
    <name evidence="2" type="ORF">LCGC14_0076050</name>
</gene>
<dbReference type="EMBL" id="LAZR01000019">
    <property type="protein sequence ID" value="KKO05334.1"/>
    <property type="molecule type" value="Genomic_DNA"/>
</dbReference>
<organism evidence="2">
    <name type="scientific">marine sediment metagenome</name>
    <dbReference type="NCBI Taxonomy" id="412755"/>
    <lineage>
        <taxon>unclassified sequences</taxon>
        <taxon>metagenomes</taxon>
        <taxon>ecological metagenomes</taxon>
    </lineage>
</organism>
<accession>A0A0F9YL91</accession>
<sequence length="58" mass="6767">MYIPPSTLIFLVFTYLLFLFSVDWALDVDGAWYRPFVICFAVIALAAWAYREQNADEL</sequence>
<proteinExistence type="predicted"/>
<name>A0A0F9YL91_9ZZZZ</name>
<keyword evidence="1" id="KW-0812">Transmembrane</keyword>
<keyword evidence="1" id="KW-0472">Membrane</keyword>
<evidence type="ECO:0000256" key="1">
    <source>
        <dbReference type="SAM" id="Phobius"/>
    </source>
</evidence>